<dbReference type="PANTHER" id="PTHR48459:SF1">
    <property type="entry name" value="CUE DOMAIN-CONTAINING PROTEIN"/>
    <property type="match status" value="1"/>
</dbReference>
<protein>
    <recommendedName>
        <fullName evidence="3">CUE domain-containing protein</fullName>
    </recommendedName>
</protein>
<dbReference type="InterPro" id="IPR003892">
    <property type="entry name" value="CUE"/>
</dbReference>
<evidence type="ECO:0000256" key="2">
    <source>
        <dbReference type="SAM" id="MobiDB-lite"/>
    </source>
</evidence>
<feature type="region of interest" description="Disordered" evidence="2">
    <location>
        <begin position="147"/>
        <end position="211"/>
    </location>
</feature>
<name>A0A9N7RIF1_STRHE</name>
<sequence length="499" mass="55843">MRIFYLVANFMDFVEVYESLLELFPQIDARALRAVAIEHNKDPNAAVEAVLEEIVPFFSERSAPSSPLNQSITMVESTEALGNGHSMAFENQQFLNEHQERQNDSAELRKNHGIDVIMSANVHSPSEPLVVIDSNATDTLQVDISEGHETEEKNSGNSFSENSPKISSNGMPQESDATVRLSESDLEKSDVDMSSDTLEEKSTSSAMTQSSQAQVMIVVEEIIEEARDSQKMLFTAMESVISLMRQVELKEQAVEQAKGESSVGGKDTMEKVEELKQILQHAKEANDMHAGEVYGEKAILGTELRELQSRVLSLSDKRDKSLEVLDEMRKILEVRLAAVENEIQSAEQEKLEKENTALKLLSHQELIMEKVVQESKILKQQAEENAKMQEFLVDRGRVVDMLQGEIAVICQDVRVLKEKFDENVPLSKSLFSSQTSFILASATSSSLSKSPSVDPVELLPTVKDDLLGTQDEQVPEEKTDREQLVDDGWDFFEEREINA</sequence>
<dbReference type="OrthoDB" id="620544at2759"/>
<keyword evidence="5" id="KW-1185">Reference proteome</keyword>
<evidence type="ECO:0000259" key="3">
    <source>
        <dbReference type="PROSITE" id="PS51140"/>
    </source>
</evidence>
<dbReference type="AlphaFoldDB" id="A0A9N7RIF1"/>
<reference evidence="4" key="1">
    <citation type="submission" date="2019-12" db="EMBL/GenBank/DDBJ databases">
        <authorList>
            <person name="Scholes J."/>
        </authorList>
    </citation>
    <scope>NUCLEOTIDE SEQUENCE</scope>
</reference>
<dbReference type="CDD" id="cd14279">
    <property type="entry name" value="CUE"/>
    <property type="match status" value="1"/>
</dbReference>
<evidence type="ECO:0000256" key="1">
    <source>
        <dbReference type="SAM" id="Coils"/>
    </source>
</evidence>
<proteinExistence type="predicted"/>
<dbReference type="Proteomes" id="UP001153555">
    <property type="component" value="Unassembled WGS sequence"/>
</dbReference>
<dbReference type="GO" id="GO:0043130">
    <property type="term" value="F:ubiquitin binding"/>
    <property type="evidence" value="ECO:0007669"/>
    <property type="project" value="InterPro"/>
</dbReference>
<feature type="compositionally biased region" description="Polar residues" evidence="2">
    <location>
        <begin position="155"/>
        <end position="176"/>
    </location>
</feature>
<keyword evidence="1" id="KW-0175">Coiled coil</keyword>
<feature type="domain" description="CUE" evidence="3">
    <location>
        <begin position="12"/>
        <end position="55"/>
    </location>
</feature>
<organism evidence="4 5">
    <name type="scientific">Striga hermonthica</name>
    <name type="common">Purple witchweed</name>
    <name type="synonym">Buchnera hermonthica</name>
    <dbReference type="NCBI Taxonomy" id="68872"/>
    <lineage>
        <taxon>Eukaryota</taxon>
        <taxon>Viridiplantae</taxon>
        <taxon>Streptophyta</taxon>
        <taxon>Embryophyta</taxon>
        <taxon>Tracheophyta</taxon>
        <taxon>Spermatophyta</taxon>
        <taxon>Magnoliopsida</taxon>
        <taxon>eudicotyledons</taxon>
        <taxon>Gunneridae</taxon>
        <taxon>Pentapetalae</taxon>
        <taxon>asterids</taxon>
        <taxon>lamiids</taxon>
        <taxon>Lamiales</taxon>
        <taxon>Orobanchaceae</taxon>
        <taxon>Buchnereae</taxon>
        <taxon>Striga</taxon>
    </lineage>
</organism>
<accession>A0A9N7RIF1</accession>
<dbReference type="PROSITE" id="PS51140">
    <property type="entry name" value="CUE"/>
    <property type="match status" value="1"/>
</dbReference>
<gene>
    <name evidence="4" type="ORF">SHERM_27394</name>
</gene>
<dbReference type="EMBL" id="CACSLK010027833">
    <property type="protein sequence ID" value="CAA0832089.1"/>
    <property type="molecule type" value="Genomic_DNA"/>
</dbReference>
<feature type="coiled-coil region" evidence="1">
    <location>
        <begin position="322"/>
        <end position="356"/>
    </location>
</feature>
<evidence type="ECO:0000313" key="4">
    <source>
        <dbReference type="EMBL" id="CAA0832089.1"/>
    </source>
</evidence>
<feature type="compositionally biased region" description="Basic and acidic residues" evidence="2">
    <location>
        <begin position="182"/>
        <end position="191"/>
    </location>
</feature>
<evidence type="ECO:0000313" key="5">
    <source>
        <dbReference type="Proteomes" id="UP001153555"/>
    </source>
</evidence>
<comment type="caution">
    <text evidence="4">The sequence shown here is derived from an EMBL/GenBank/DDBJ whole genome shotgun (WGS) entry which is preliminary data.</text>
</comment>
<dbReference type="PANTHER" id="PTHR48459">
    <property type="entry name" value="CUE DOMAIN-CONTAINING PROTEIN"/>
    <property type="match status" value="1"/>
</dbReference>